<accession>A0AAD9PSL9</accession>
<keyword evidence="2" id="KW-1185">Reference proteome</keyword>
<dbReference type="AlphaFoldDB" id="A0AAD9PSL9"/>
<name>A0AAD9PSL9_ACRCE</name>
<dbReference type="EMBL" id="JARQWQ010000155">
    <property type="protein sequence ID" value="KAK2548143.1"/>
    <property type="molecule type" value="Genomic_DNA"/>
</dbReference>
<comment type="caution">
    <text evidence="1">The sequence shown here is derived from an EMBL/GenBank/DDBJ whole genome shotgun (WGS) entry which is preliminary data.</text>
</comment>
<evidence type="ECO:0000313" key="1">
    <source>
        <dbReference type="EMBL" id="KAK2548143.1"/>
    </source>
</evidence>
<evidence type="ECO:0000313" key="2">
    <source>
        <dbReference type="Proteomes" id="UP001249851"/>
    </source>
</evidence>
<gene>
    <name evidence="1" type="ORF">P5673_031754</name>
</gene>
<reference evidence="1" key="2">
    <citation type="journal article" date="2023" name="Science">
        <title>Genomic signatures of disease resistance in endangered staghorn corals.</title>
        <authorList>
            <person name="Vollmer S.V."/>
            <person name="Selwyn J.D."/>
            <person name="Despard B.A."/>
            <person name="Roesel C.L."/>
        </authorList>
    </citation>
    <scope>NUCLEOTIDE SEQUENCE</scope>
    <source>
        <strain evidence="1">K2</strain>
    </source>
</reference>
<proteinExistence type="predicted"/>
<reference evidence="1" key="1">
    <citation type="journal article" date="2023" name="G3 (Bethesda)">
        <title>Whole genome assembly and annotation of the endangered Caribbean coral Acropora cervicornis.</title>
        <authorList>
            <person name="Selwyn J.D."/>
            <person name="Vollmer S.V."/>
        </authorList>
    </citation>
    <scope>NUCLEOTIDE SEQUENCE</scope>
    <source>
        <strain evidence="1">K2</strain>
    </source>
</reference>
<protein>
    <submittedName>
        <fullName evidence="1">Uncharacterized protein</fullName>
    </submittedName>
</protein>
<sequence length="61" mass="6811">MCRGEAFTAGAGNIGDMGKRGFRHDKVARRLAKMCEIAKQACDTPKTKPWQLDKTKESLEK</sequence>
<dbReference type="Proteomes" id="UP001249851">
    <property type="component" value="Unassembled WGS sequence"/>
</dbReference>
<organism evidence="1 2">
    <name type="scientific">Acropora cervicornis</name>
    <name type="common">Staghorn coral</name>
    <dbReference type="NCBI Taxonomy" id="6130"/>
    <lineage>
        <taxon>Eukaryota</taxon>
        <taxon>Metazoa</taxon>
        <taxon>Cnidaria</taxon>
        <taxon>Anthozoa</taxon>
        <taxon>Hexacorallia</taxon>
        <taxon>Scleractinia</taxon>
        <taxon>Astrocoeniina</taxon>
        <taxon>Acroporidae</taxon>
        <taxon>Acropora</taxon>
    </lineage>
</organism>